<dbReference type="AlphaFoldDB" id="A0A9X4KPG5"/>
<dbReference type="InterPro" id="IPR049785">
    <property type="entry name" value="GT-D-like_firm"/>
</dbReference>
<evidence type="ECO:0000313" key="3">
    <source>
        <dbReference type="Proteomes" id="UP001153387"/>
    </source>
</evidence>
<dbReference type="Proteomes" id="UP001153387">
    <property type="component" value="Unassembled WGS sequence"/>
</dbReference>
<comment type="caution">
    <text evidence="2">The sequence shown here is derived from an EMBL/GenBank/DDBJ whole genome shotgun (WGS) entry which is preliminary data.</text>
</comment>
<proteinExistence type="predicted"/>
<sequence>MTYIELNTGQLMDKILHALAHRLPLSVISVGVTEAHVLAQYTVYSEALFMNHPEADVENRSTVTRGHTHRGIRFPNIEARDAAMEAVRKADIVGISIRVTRSGGINQASIRSLWL</sequence>
<dbReference type="RefSeq" id="WP_277567569.1">
    <property type="nucleotide sequence ID" value="NZ_JAPDHZ010000004.1"/>
</dbReference>
<dbReference type="EMBL" id="JAPDHZ010000004">
    <property type="protein sequence ID" value="MDG0793847.1"/>
    <property type="molecule type" value="Genomic_DNA"/>
</dbReference>
<feature type="domain" description="GT-D fold-like" evidence="1">
    <location>
        <begin position="6"/>
        <end position="98"/>
    </location>
</feature>
<name>A0A9X4KPG5_9BACL</name>
<dbReference type="InterPro" id="IPR055171">
    <property type="entry name" value="GT-D-like"/>
</dbReference>
<keyword evidence="3" id="KW-1185">Reference proteome</keyword>
<dbReference type="Pfam" id="PF22882">
    <property type="entry name" value="GT-D-like"/>
    <property type="match status" value="1"/>
</dbReference>
<evidence type="ECO:0000259" key="1">
    <source>
        <dbReference type="Pfam" id="PF22882"/>
    </source>
</evidence>
<accession>A0A9X4KPG5</accession>
<reference evidence="2 3" key="1">
    <citation type="submission" date="2022-10" db="EMBL/GenBank/DDBJ databases">
        <title>Comparative genomic analysis of Cohnella hashimotonis sp. nov., isolated from the International Space Station.</title>
        <authorList>
            <person name="Simpson A."/>
            <person name="Venkateswaran K."/>
        </authorList>
    </citation>
    <scope>NUCLEOTIDE SEQUENCE [LARGE SCALE GENOMIC DNA]</scope>
    <source>
        <strain evidence="2 3">DSM 18997</strain>
    </source>
</reference>
<protein>
    <submittedName>
        <fullName evidence="2">GT-D fold domain-containing glycosyltransferase</fullName>
    </submittedName>
</protein>
<organism evidence="2 3">
    <name type="scientific">Cohnella ginsengisoli</name>
    <dbReference type="NCBI Taxonomy" id="425004"/>
    <lineage>
        <taxon>Bacteria</taxon>
        <taxon>Bacillati</taxon>
        <taxon>Bacillota</taxon>
        <taxon>Bacilli</taxon>
        <taxon>Bacillales</taxon>
        <taxon>Paenibacillaceae</taxon>
        <taxon>Cohnella</taxon>
    </lineage>
</organism>
<dbReference type="NCBIfam" id="NF040628">
    <property type="entry name" value="GT-D_rel"/>
    <property type="match status" value="1"/>
</dbReference>
<evidence type="ECO:0000313" key="2">
    <source>
        <dbReference type="EMBL" id="MDG0793847.1"/>
    </source>
</evidence>
<gene>
    <name evidence="2" type="ORF">OMP38_25765</name>
</gene>